<dbReference type="AlphaFoldDB" id="A0AAE3F4E1"/>
<dbReference type="Gene3D" id="3.40.50.1390">
    <property type="entry name" value="Resolvase, N-terminal catalytic domain"/>
    <property type="match status" value="1"/>
</dbReference>
<dbReference type="InterPro" id="IPR006118">
    <property type="entry name" value="Recombinase_CS"/>
</dbReference>
<proteinExistence type="inferred from homology"/>
<evidence type="ECO:0000313" key="9">
    <source>
        <dbReference type="Proteomes" id="UP001199915"/>
    </source>
</evidence>
<gene>
    <name evidence="8" type="ORF">L0N21_17370</name>
</gene>
<dbReference type="GO" id="GO:0015074">
    <property type="term" value="P:DNA integration"/>
    <property type="evidence" value="ECO:0007669"/>
    <property type="project" value="UniProtKB-KW"/>
</dbReference>
<keyword evidence="3" id="KW-0238">DNA-binding</keyword>
<keyword evidence="4" id="KW-0233">DNA recombination</keyword>
<dbReference type="SUPFAM" id="SSF53041">
    <property type="entry name" value="Resolvase-like"/>
    <property type="match status" value="1"/>
</dbReference>
<comment type="similarity">
    <text evidence="1">Belongs to the site-specific recombinase resolvase family.</text>
</comment>
<reference evidence="8" key="1">
    <citation type="submission" date="2022-01" db="EMBL/GenBank/DDBJ databases">
        <title>Collection of gut derived symbiotic bacterial strains cultured from healthy donors.</title>
        <authorList>
            <person name="Lin H."/>
            <person name="Kohout C."/>
            <person name="Waligurski E."/>
            <person name="Pamer E.G."/>
        </authorList>
    </citation>
    <scope>NUCLEOTIDE SEQUENCE</scope>
    <source>
        <strain evidence="8">DFI.5.49</strain>
    </source>
</reference>
<dbReference type="PROSITE" id="PS51736">
    <property type="entry name" value="RECOMBINASES_3"/>
    <property type="match status" value="1"/>
</dbReference>
<evidence type="ECO:0000259" key="7">
    <source>
        <dbReference type="PROSITE" id="PS51736"/>
    </source>
</evidence>
<dbReference type="Pfam" id="PF00239">
    <property type="entry name" value="Resolvase"/>
    <property type="match status" value="1"/>
</dbReference>
<accession>A0AAE3F4E1</accession>
<dbReference type="RefSeq" id="WP_173828710.1">
    <property type="nucleotide sequence ID" value="NZ_JAAINI010000024.1"/>
</dbReference>
<dbReference type="SMART" id="SM00857">
    <property type="entry name" value="Resolvase"/>
    <property type="match status" value="1"/>
</dbReference>
<dbReference type="PANTHER" id="PTHR30461">
    <property type="entry name" value="DNA-INVERTASE FROM LAMBDOID PROPHAGE"/>
    <property type="match status" value="1"/>
</dbReference>
<organism evidence="8 9">
    <name type="scientific">Fusicatenibacter saccharivorans</name>
    <dbReference type="NCBI Taxonomy" id="1150298"/>
    <lineage>
        <taxon>Bacteria</taxon>
        <taxon>Bacillati</taxon>
        <taxon>Bacillota</taxon>
        <taxon>Clostridia</taxon>
        <taxon>Lachnospirales</taxon>
        <taxon>Lachnospiraceae</taxon>
        <taxon>Fusicatenibacter</taxon>
    </lineage>
</organism>
<evidence type="ECO:0000256" key="2">
    <source>
        <dbReference type="ARBA" id="ARBA00022908"/>
    </source>
</evidence>
<dbReference type="GO" id="GO:0000150">
    <property type="term" value="F:DNA strand exchange activity"/>
    <property type="evidence" value="ECO:0007669"/>
    <property type="project" value="InterPro"/>
</dbReference>
<feature type="active site" description="O-(5'-phospho-DNA)-serine intermediate" evidence="5 6">
    <location>
        <position position="13"/>
    </location>
</feature>
<protein>
    <submittedName>
        <fullName evidence="8">Recombinase family protein</fullName>
    </submittedName>
</protein>
<feature type="domain" description="Resolvase/invertase-type recombinase catalytic" evidence="7">
    <location>
        <begin position="5"/>
        <end position="138"/>
    </location>
</feature>
<evidence type="ECO:0000256" key="4">
    <source>
        <dbReference type="ARBA" id="ARBA00023172"/>
    </source>
</evidence>
<dbReference type="EMBL" id="JAKNFS010000037">
    <property type="protein sequence ID" value="MCG4767252.1"/>
    <property type="molecule type" value="Genomic_DNA"/>
</dbReference>
<evidence type="ECO:0000313" key="8">
    <source>
        <dbReference type="EMBL" id="MCG4767252.1"/>
    </source>
</evidence>
<dbReference type="InterPro" id="IPR006119">
    <property type="entry name" value="Resolv_N"/>
</dbReference>
<name>A0AAE3F4E1_9FIRM</name>
<evidence type="ECO:0000256" key="1">
    <source>
        <dbReference type="ARBA" id="ARBA00009913"/>
    </source>
</evidence>
<dbReference type="PROSITE" id="PS00397">
    <property type="entry name" value="RECOMBINASES_1"/>
    <property type="match status" value="1"/>
</dbReference>
<dbReference type="PANTHER" id="PTHR30461:SF26">
    <property type="entry name" value="RESOLVASE HOMOLOG YNEB"/>
    <property type="match status" value="1"/>
</dbReference>
<dbReference type="InterPro" id="IPR036162">
    <property type="entry name" value="Resolvase-like_N_sf"/>
</dbReference>
<evidence type="ECO:0000256" key="3">
    <source>
        <dbReference type="ARBA" id="ARBA00023125"/>
    </source>
</evidence>
<dbReference type="GO" id="GO:0003677">
    <property type="term" value="F:DNA binding"/>
    <property type="evidence" value="ECO:0007669"/>
    <property type="project" value="UniProtKB-KW"/>
</dbReference>
<dbReference type="InterPro" id="IPR050639">
    <property type="entry name" value="SSR_resolvase"/>
</dbReference>
<evidence type="ECO:0000256" key="6">
    <source>
        <dbReference type="PROSITE-ProRule" id="PRU10137"/>
    </source>
</evidence>
<dbReference type="Proteomes" id="UP001199915">
    <property type="component" value="Unassembled WGS sequence"/>
</dbReference>
<evidence type="ECO:0000256" key="5">
    <source>
        <dbReference type="PIRSR" id="PIRSR606118-50"/>
    </source>
</evidence>
<keyword evidence="2" id="KW-0229">DNA integration</keyword>
<dbReference type="CDD" id="cd03768">
    <property type="entry name" value="SR_ResInv"/>
    <property type="match status" value="1"/>
</dbReference>
<sequence length="196" mass="22755">MSKGKNIAYVRVSTVDQNEARQQEALGKYNIDKWFIEKASGKTMKRPKLQEMLEYIREDDVVYVEEFSRLGRTAVDLLSIVEKIEDAGAKFVSLKENFDTSTPTGRLQLTMMAAIAEFEREMILERQREGIAIAKKEGRYKGRNKIVISNIEEYYNRYMTRKATKTQIAKELKISRCTLDRLFQEYKTGENQNGIS</sequence>
<comment type="caution">
    <text evidence="8">The sequence shown here is derived from an EMBL/GenBank/DDBJ whole genome shotgun (WGS) entry which is preliminary data.</text>
</comment>